<protein>
    <submittedName>
        <fullName evidence="2">Uncharacterized protein</fullName>
    </submittedName>
</protein>
<dbReference type="Proteomes" id="UP000653565">
    <property type="component" value="Unassembled WGS sequence"/>
</dbReference>
<name>A0A8H4M5Y0_9EURO</name>
<dbReference type="EMBL" id="JAAAPX010000132">
    <property type="protein sequence ID" value="KAF4229476.1"/>
    <property type="molecule type" value="Genomic_DNA"/>
</dbReference>
<keyword evidence="3" id="KW-1185">Reference proteome</keyword>
<gene>
    <name evidence="2" type="ORF">CNMCM6805_001457</name>
</gene>
<evidence type="ECO:0000256" key="1">
    <source>
        <dbReference type="SAM" id="Phobius"/>
    </source>
</evidence>
<dbReference type="AlphaFoldDB" id="A0A8H4M5Y0"/>
<proteinExistence type="predicted"/>
<reference evidence="2" key="2">
    <citation type="submission" date="2020-04" db="EMBL/GenBank/DDBJ databases">
        <authorList>
            <person name="Santos R.A.C."/>
            <person name="Steenwyk J.L."/>
            <person name="Rivero-Menendez O."/>
            <person name="Mead M.E."/>
            <person name="Silva L.P."/>
            <person name="Bastos R.W."/>
            <person name="Alastruey-Izquierdo A."/>
            <person name="Goldman G.H."/>
            <person name="Rokas A."/>
        </authorList>
    </citation>
    <scope>NUCLEOTIDE SEQUENCE</scope>
    <source>
        <strain evidence="2">CNM-CM6805</strain>
    </source>
</reference>
<keyword evidence="1" id="KW-0812">Transmembrane</keyword>
<keyword evidence="1" id="KW-1133">Transmembrane helix</keyword>
<feature type="transmembrane region" description="Helical" evidence="1">
    <location>
        <begin position="6"/>
        <end position="26"/>
    </location>
</feature>
<reference evidence="2" key="1">
    <citation type="journal article" date="2020" name="bioRxiv">
        <title>Genomic and phenotypic heterogeneity of clinical isolates of the human pathogens Aspergillus fumigatus, Aspergillus lentulus and Aspergillus fumigatiaffinis.</title>
        <authorList>
            <person name="dos Santos R.A.C."/>
            <person name="Steenwyk J.L."/>
            <person name="Rivero-Menendez O."/>
            <person name="Mead M.E."/>
            <person name="Silva L.P."/>
            <person name="Bastos R.W."/>
            <person name="Alastruey-Izquierdo A."/>
            <person name="Goldman G.H."/>
            <person name="Rokas A."/>
        </authorList>
    </citation>
    <scope>NUCLEOTIDE SEQUENCE</scope>
    <source>
        <strain evidence="2">CNM-CM6805</strain>
    </source>
</reference>
<accession>A0A8H4M5Y0</accession>
<sequence length="179" mass="19646">MQTVWIALIVSFVGLGVSVASMLLPVKAWLHYWFPRLWPPSDQNDVRRPADLESGGVVRTEASRGRVLTAPAYSDQRAAQLRAPPGLVGRGCSARCVRWGTGEDGQAQGKKVNLTQVVSEDARRSVDWIGTLRDPTPTPGKRWLREWCRRALSFEAAHLDRWSGGATSNGLALLRSAGD</sequence>
<organism evidence="2 3">
    <name type="scientific">Aspergillus fumigatiaffinis</name>
    <dbReference type="NCBI Taxonomy" id="340414"/>
    <lineage>
        <taxon>Eukaryota</taxon>
        <taxon>Fungi</taxon>
        <taxon>Dikarya</taxon>
        <taxon>Ascomycota</taxon>
        <taxon>Pezizomycotina</taxon>
        <taxon>Eurotiomycetes</taxon>
        <taxon>Eurotiomycetidae</taxon>
        <taxon>Eurotiales</taxon>
        <taxon>Aspergillaceae</taxon>
        <taxon>Aspergillus</taxon>
        <taxon>Aspergillus subgen. Fumigati</taxon>
    </lineage>
</organism>
<evidence type="ECO:0000313" key="3">
    <source>
        <dbReference type="Proteomes" id="UP000653565"/>
    </source>
</evidence>
<comment type="caution">
    <text evidence="2">The sequence shown here is derived from an EMBL/GenBank/DDBJ whole genome shotgun (WGS) entry which is preliminary data.</text>
</comment>
<evidence type="ECO:0000313" key="2">
    <source>
        <dbReference type="EMBL" id="KAF4229476.1"/>
    </source>
</evidence>
<keyword evidence="1" id="KW-0472">Membrane</keyword>